<dbReference type="EMBL" id="NOXU01000028">
    <property type="protein sequence ID" value="OYQ34641.1"/>
    <property type="molecule type" value="Genomic_DNA"/>
</dbReference>
<dbReference type="PANTHER" id="PTHR47129">
    <property type="entry name" value="QUINONE OXIDOREDUCTASE 2"/>
    <property type="match status" value="1"/>
</dbReference>
<feature type="domain" description="NAD(P)-binding" evidence="1">
    <location>
        <begin position="11"/>
        <end position="182"/>
    </location>
</feature>
<dbReference type="InterPro" id="IPR052718">
    <property type="entry name" value="NmrA-type_oxidoreductase"/>
</dbReference>
<dbReference type="Pfam" id="PF13460">
    <property type="entry name" value="NAD_binding_10"/>
    <property type="match status" value="1"/>
</dbReference>
<dbReference type="Gene3D" id="3.40.50.720">
    <property type="entry name" value="NAD(P)-binding Rossmann-like Domain"/>
    <property type="match status" value="1"/>
</dbReference>
<dbReference type="Gene3D" id="3.90.25.10">
    <property type="entry name" value="UDP-galactose 4-epimerase, domain 1"/>
    <property type="match status" value="1"/>
</dbReference>
<reference evidence="2 3" key="1">
    <citation type="submission" date="2017-07" db="EMBL/GenBank/DDBJ databases">
        <title>Niveispirillum cyanobacteriorum sp. nov., isolated from cyanobacterial aggregates in a eutrophic lake.</title>
        <authorList>
            <person name="Cai H."/>
        </authorList>
    </citation>
    <scope>NUCLEOTIDE SEQUENCE [LARGE SCALE GENOMIC DNA]</scope>
    <source>
        <strain evidence="3">TH1-14</strain>
    </source>
</reference>
<keyword evidence="3" id="KW-1185">Reference proteome</keyword>
<dbReference type="CDD" id="cd05269">
    <property type="entry name" value="TMR_SDR_a"/>
    <property type="match status" value="1"/>
</dbReference>
<evidence type="ECO:0000313" key="3">
    <source>
        <dbReference type="Proteomes" id="UP000216998"/>
    </source>
</evidence>
<dbReference type="RefSeq" id="WP_094456399.1">
    <property type="nucleotide sequence ID" value="NZ_NOXU01000028.1"/>
</dbReference>
<dbReference type="SUPFAM" id="SSF51735">
    <property type="entry name" value="NAD(P)-binding Rossmann-fold domains"/>
    <property type="match status" value="1"/>
</dbReference>
<organism evidence="2 3">
    <name type="scientific">Niveispirillum lacus</name>
    <dbReference type="NCBI Taxonomy" id="1981099"/>
    <lineage>
        <taxon>Bacteria</taxon>
        <taxon>Pseudomonadati</taxon>
        <taxon>Pseudomonadota</taxon>
        <taxon>Alphaproteobacteria</taxon>
        <taxon>Rhodospirillales</taxon>
        <taxon>Azospirillaceae</taxon>
        <taxon>Niveispirillum</taxon>
    </lineage>
</organism>
<dbReference type="PANTHER" id="PTHR47129:SF1">
    <property type="entry name" value="NMRA-LIKE DOMAIN-CONTAINING PROTEIN"/>
    <property type="match status" value="1"/>
</dbReference>
<sequence>MSTPSRFFITGAAGQLGQLVVAELARLAGPEQVTAIVRDPVRAANLFPAGVTLRTGDYDQPETLATALHGAERLLLISSNAIGNRVEQHRHVIEAATQAKVSRLAYTSVLHADTSPMRLAEDHRQTEALIAASGVPYTLLRNGWYHENYTASIPAALHHGALIGSAGQGRISSAARADYAAAAAIALMDDGAGDRVVHELAGDTAYTLPEFAAELSRQTGRQVPYVNLPEADYCSALVGAGLPPQLAAFIADSDVAAAQDALFDTGQALSRLLGRPTKPFAQTMAQALSL</sequence>
<accession>A0A255YZN7</accession>
<name>A0A255YZN7_9PROT</name>
<proteinExistence type="predicted"/>
<dbReference type="Proteomes" id="UP000216998">
    <property type="component" value="Unassembled WGS sequence"/>
</dbReference>
<comment type="caution">
    <text evidence="2">The sequence shown here is derived from an EMBL/GenBank/DDBJ whole genome shotgun (WGS) entry which is preliminary data.</text>
</comment>
<gene>
    <name evidence="2" type="ORF">CHU95_11075</name>
</gene>
<evidence type="ECO:0000259" key="1">
    <source>
        <dbReference type="Pfam" id="PF13460"/>
    </source>
</evidence>
<dbReference type="AlphaFoldDB" id="A0A255YZN7"/>
<dbReference type="InterPro" id="IPR016040">
    <property type="entry name" value="NAD(P)-bd_dom"/>
</dbReference>
<dbReference type="InterPro" id="IPR036291">
    <property type="entry name" value="NAD(P)-bd_dom_sf"/>
</dbReference>
<evidence type="ECO:0000313" key="2">
    <source>
        <dbReference type="EMBL" id="OYQ34641.1"/>
    </source>
</evidence>
<dbReference type="OrthoDB" id="7771794at2"/>
<protein>
    <submittedName>
        <fullName evidence="2">NAD(P)-dependent oxidoreductase</fullName>
    </submittedName>
</protein>